<feature type="compositionally biased region" description="Low complexity" evidence="1">
    <location>
        <begin position="605"/>
        <end position="614"/>
    </location>
</feature>
<evidence type="ECO:0000313" key="3">
    <source>
        <dbReference type="Proteomes" id="UP001470230"/>
    </source>
</evidence>
<name>A0ABR2JFC3_9EUKA</name>
<feature type="compositionally biased region" description="Polar residues" evidence="1">
    <location>
        <begin position="485"/>
        <end position="497"/>
    </location>
</feature>
<feature type="compositionally biased region" description="Basic and acidic residues" evidence="1">
    <location>
        <begin position="512"/>
        <end position="523"/>
    </location>
</feature>
<feature type="region of interest" description="Disordered" evidence="1">
    <location>
        <begin position="485"/>
        <end position="549"/>
    </location>
</feature>
<feature type="compositionally biased region" description="Low complexity" evidence="1">
    <location>
        <begin position="363"/>
        <end position="377"/>
    </location>
</feature>
<feature type="compositionally biased region" description="Polar residues" evidence="1">
    <location>
        <begin position="327"/>
        <end position="351"/>
    </location>
</feature>
<feature type="compositionally biased region" description="Polar residues" evidence="1">
    <location>
        <begin position="165"/>
        <end position="177"/>
    </location>
</feature>
<proteinExistence type="predicted"/>
<feature type="compositionally biased region" description="Low complexity" evidence="1">
    <location>
        <begin position="525"/>
        <end position="549"/>
    </location>
</feature>
<organism evidence="2 3">
    <name type="scientific">Tritrichomonas musculus</name>
    <dbReference type="NCBI Taxonomy" id="1915356"/>
    <lineage>
        <taxon>Eukaryota</taxon>
        <taxon>Metamonada</taxon>
        <taxon>Parabasalia</taxon>
        <taxon>Tritrichomonadida</taxon>
        <taxon>Tritrichomonadidae</taxon>
        <taxon>Tritrichomonas</taxon>
    </lineage>
</organism>
<keyword evidence="3" id="KW-1185">Reference proteome</keyword>
<feature type="compositionally biased region" description="Low complexity" evidence="1">
    <location>
        <begin position="643"/>
        <end position="653"/>
    </location>
</feature>
<evidence type="ECO:0000313" key="2">
    <source>
        <dbReference type="EMBL" id="KAK8875842.1"/>
    </source>
</evidence>
<comment type="caution">
    <text evidence="2">The sequence shown here is derived from an EMBL/GenBank/DDBJ whole genome shotgun (WGS) entry which is preliminary data.</text>
</comment>
<sequence>MREFSIFHLSKPEWEASKIGMKCNGGWSVFTDPITHKSLNSPRAPYPEPKIIYRRKTEEQLEQEELIRNWREIKTKKKGNNFNNFSTVSNPLLNPPKDNYKEFRARKHIVSSRNSNNDLDDYQTLNDGILTSRSMPKKPQKAVQFARDLQITTLNTQRYSRYSHSSLARCTPRSQDTLTHHADEETEDAGDFEEEITEEIQFNLPADRNTSLEQNMTVNFNINEDMEPDKSKIDSKKEDMDSNANEFSNDCINNIQEKEELSNDKKSIEYMIQTHDTVNIEETATKDDITDQNKIERESKTLVTDNVEIIKIKIDVNNIDKSDNKNLADTNSAESDSQSITNKITAHNTSNDETEVENMKDQISSNNDNANNIESNDGFPQKLKNDDNKNKKQWKNKRTGKVISRKVPINNENSIKSDQRNDMQNLELFKSKSQKIIVRSFIKKGNSSSDQNEIQDPNQNNFKYSQPNDKVINYKFKYNNSRSCNLQRSRSRNTFTANKHITKITKNKNTIHKKDTLGEKDDQVNNNSNLNKKTHSTNSNTNNDASQNNISNDIIKSQNLDENAQKNDINTDDSQNNLVIDIEIENNDTECDNHKNDDNTENDENNILNNTEYNKNTKIDNNNDKTDTQNDNNNNDKTDTHSDNNNNDNTVDIIIDTGDDTDIIKNDNNSNQSDLNISIDIANANNSNSSQNKFDTNLDDNEKNYSDPNLPDSDSVNDETDSYSSNTRSDSQSISSKNTKKVSNIYGCNYNDYNYYGNVIRTNSKLNAPGNTLFQFTGTTNNGYSNLTTEISHNYSPLPSTRRPATATRQRYIERPECIGPERFFKGDDPAPARRFFQSANLVSEMRREEELKMLANAKVKRNLSKTVNRKGPSLYERSIKPREKLYCWPRDFANFTAE</sequence>
<dbReference type="Proteomes" id="UP001470230">
    <property type="component" value="Unassembled WGS sequence"/>
</dbReference>
<accession>A0ABR2JFC3</accession>
<dbReference type="EMBL" id="JAPFFF010000012">
    <property type="protein sequence ID" value="KAK8875842.1"/>
    <property type="molecule type" value="Genomic_DNA"/>
</dbReference>
<feature type="compositionally biased region" description="Polar residues" evidence="1">
    <location>
        <begin position="445"/>
        <end position="466"/>
    </location>
</feature>
<feature type="region of interest" description="Disordered" evidence="1">
    <location>
        <begin position="443"/>
        <end position="466"/>
    </location>
</feature>
<feature type="compositionally biased region" description="Basic residues" evidence="1">
    <location>
        <begin position="500"/>
        <end position="511"/>
    </location>
</feature>
<reference evidence="2 3" key="1">
    <citation type="submission" date="2024-04" db="EMBL/GenBank/DDBJ databases">
        <title>Tritrichomonas musculus Genome.</title>
        <authorList>
            <person name="Alves-Ferreira E."/>
            <person name="Grigg M."/>
            <person name="Lorenzi H."/>
            <person name="Galac M."/>
        </authorList>
    </citation>
    <scope>NUCLEOTIDE SEQUENCE [LARGE SCALE GENOMIC DNA]</scope>
    <source>
        <strain evidence="2 3">EAF2021</strain>
    </source>
</reference>
<feature type="compositionally biased region" description="Polar residues" evidence="1">
    <location>
        <begin position="722"/>
        <end position="737"/>
    </location>
</feature>
<protein>
    <submittedName>
        <fullName evidence="2">Uncharacterized protein</fullName>
    </submittedName>
</protein>
<feature type="compositionally biased region" description="Basic residues" evidence="1">
    <location>
        <begin position="391"/>
        <end position="400"/>
    </location>
</feature>
<feature type="region of interest" description="Disordered" evidence="1">
    <location>
        <begin position="684"/>
        <end position="738"/>
    </location>
</feature>
<feature type="region of interest" description="Disordered" evidence="1">
    <location>
        <begin position="321"/>
        <end position="400"/>
    </location>
</feature>
<gene>
    <name evidence="2" type="ORF">M9Y10_006017</name>
</gene>
<feature type="region of interest" description="Disordered" evidence="1">
    <location>
        <begin position="165"/>
        <end position="190"/>
    </location>
</feature>
<feature type="compositionally biased region" description="Basic and acidic residues" evidence="1">
    <location>
        <begin position="615"/>
        <end position="642"/>
    </location>
</feature>
<feature type="region of interest" description="Disordered" evidence="1">
    <location>
        <begin position="589"/>
        <end position="653"/>
    </location>
</feature>
<evidence type="ECO:0000256" key="1">
    <source>
        <dbReference type="SAM" id="MobiDB-lite"/>
    </source>
</evidence>